<evidence type="ECO:0000313" key="2">
    <source>
        <dbReference type="EMBL" id="OMI36794.1"/>
    </source>
</evidence>
<organism evidence="2 3">
    <name type="scientific">Streptomyces sparsogenes DSM 40356</name>
    <dbReference type="NCBI Taxonomy" id="1331668"/>
    <lineage>
        <taxon>Bacteria</taxon>
        <taxon>Bacillati</taxon>
        <taxon>Actinomycetota</taxon>
        <taxon>Actinomycetes</taxon>
        <taxon>Kitasatosporales</taxon>
        <taxon>Streptomycetaceae</taxon>
        <taxon>Streptomyces</taxon>
    </lineage>
</organism>
<name>A0A1R1SEI7_9ACTN</name>
<accession>A0A1R1SEI7</accession>
<reference evidence="2 3" key="1">
    <citation type="submission" date="2013-05" db="EMBL/GenBank/DDBJ databases">
        <title>Genome sequence of Streptomyces sparsogenes DSM 40356.</title>
        <authorList>
            <person name="Coyne S."/>
            <person name="Seebeck F.P."/>
        </authorList>
    </citation>
    <scope>NUCLEOTIDE SEQUENCE [LARGE SCALE GENOMIC DNA]</scope>
    <source>
        <strain evidence="2 3">DSM 40356</strain>
    </source>
</reference>
<dbReference type="Proteomes" id="UP000186168">
    <property type="component" value="Unassembled WGS sequence"/>
</dbReference>
<gene>
    <name evidence="2" type="ORF">SPAR_23806</name>
</gene>
<evidence type="ECO:0000259" key="1">
    <source>
        <dbReference type="Pfam" id="PF13340"/>
    </source>
</evidence>
<dbReference type="PANTHER" id="PTHR30007">
    <property type="entry name" value="PHP DOMAIN PROTEIN"/>
    <property type="match status" value="1"/>
</dbReference>
<keyword evidence="3" id="KW-1185">Reference proteome</keyword>
<feature type="domain" description="Insertion element IS402-like" evidence="1">
    <location>
        <begin position="18"/>
        <end position="67"/>
    </location>
</feature>
<dbReference type="Pfam" id="PF13340">
    <property type="entry name" value="DUF4096"/>
    <property type="match status" value="1"/>
</dbReference>
<sequence length="68" mass="8063">MRAKTVSPSAVAWRAERRRHALNIGRPPKHDLREIMNAILYVDRTGVQWRYLPHDFPPRETVYGYFAK</sequence>
<proteinExistence type="predicted"/>
<protein>
    <submittedName>
        <fullName evidence="2">Transposase, IS4 family protein</fullName>
    </submittedName>
</protein>
<dbReference type="AlphaFoldDB" id="A0A1R1SEI7"/>
<dbReference type="PANTHER" id="PTHR30007:SF0">
    <property type="entry name" value="TRANSPOSASE"/>
    <property type="match status" value="1"/>
</dbReference>
<dbReference type="STRING" id="67365.GCA_001704635_04321"/>
<dbReference type="EMBL" id="ASQP01000321">
    <property type="protein sequence ID" value="OMI36794.1"/>
    <property type="molecule type" value="Genomic_DNA"/>
</dbReference>
<comment type="caution">
    <text evidence="2">The sequence shown here is derived from an EMBL/GenBank/DDBJ whole genome shotgun (WGS) entry which is preliminary data.</text>
</comment>
<evidence type="ECO:0000313" key="3">
    <source>
        <dbReference type="Proteomes" id="UP000186168"/>
    </source>
</evidence>
<dbReference type="InterPro" id="IPR025161">
    <property type="entry name" value="IS402-like_dom"/>
</dbReference>